<sequence length="103" mass="10945">MIRKTTQRPTEKTAAPRHPFFIGSWPEPVSCGGIFSPCFGQPQNCDPGVVTLDKILSKSVAGRGGWGYVPGVKILPIGQETSLSDAGSAPAFGGRPLYSQDLR</sequence>
<reference evidence="2" key="3">
    <citation type="submission" date="2025-09" db="UniProtKB">
        <authorList>
            <consortium name="Ensembl"/>
        </authorList>
    </citation>
    <scope>IDENTIFICATION</scope>
</reference>
<protein>
    <submittedName>
        <fullName evidence="2">Uncharacterized protein</fullName>
    </submittedName>
</protein>
<dbReference type="AlphaFoldDB" id="A0A8I5T8Y4"/>
<reference evidence="2" key="2">
    <citation type="submission" date="2025-08" db="UniProtKB">
        <authorList>
            <consortium name="Ensembl"/>
        </authorList>
    </citation>
    <scope>IDENTIFICATION</scope>
</reference>
<dbReference type="Ensembl" id="ENSPPYT00000043523.1">
    <property type="protein sequence ID" value="ENSPPYP00000027569.1"/>
    <property type="gene ID" value="ENSPPYG00000030139.1"/>
</dbReference>
<organism evidence="2 3">
    <name type="scientific">Pongo abelii</name>
    <name type="common">Sumatran orangutan</name>
    <name type="synonym">Pongo pygmaeus abelii</name>
    <dbReference type="NCBI Taxonomy" id="9601"/>
    <lineage>
        <taxon>Eukaryota</taxon>
        <taxon>Metazoa</taxon>
        <taxon>Chordata</taxon>
        <taxon>Craniata</taxon>
        <taxon>Vertebrata</taxon>
        <taxon>Euteleostomi</taxon>
        <taxon>Mammalia</taxon>
        <taxon>Eutheria</taxon>
        <taxon>Euarchontoglires</taxon>
        <taxon>Primates</taxon>
        <taxon>Haplorrhini</taxon>
        <taxon>Catarrhini</taxon>
        <taxon>Hominidae</taxon>
        <taxon>Pongo</taxon>
    </lineage>
</organism>
<accession>A0A8I5T8Y4</accession>
<reference evidence="2 3" key="1">
    <citation type="submission" date="2008-02" db="EMBL/GenBank/DDBJ databases">
        <title>A 6x draft sequence assembly of the Pongo pygmaeus abelii genome.</title>
        <authorList>
            <person name="Wilson R.K."/>
            <person name="Mardis E."/>
        </authorList>
    </citation>
    <scope>NUCLEOTIDE SEQUENCE [LARGE SCALE GENOMIC DNA]</scope>
</reference>
<dbReference type="Proteomes" id="UP000001595">
    <property type="component" value="Chromosome 3"/>
</dbReference>
<name>A0A8I5T8Y4_PONAB</name>
<proteinExistence type="predicted"/>
<evidence type="ECO:0000313" key="3">
    <source>
        <dbReference type="Proteomes" id="UP000001595"/>
    </source>
</evidence>
<evidence type="ECO:0000256" key="1">
    <source>
        <dbReference type="SAM" id="MobiDB-lite"/>
    </source>
</evidence>
<keyword evidence="3" id="KW-1185">Reference proteome</keyword>
<feature type="region of interest" description="Disordered" evidence="1">
    <location>
        <begin position="82"/>
        <end position="103"/>
    </location>
</feature>
<evidence type="ECO:0000313" key="2">
    <source>
        <dbReference type="Ensembl" id="ENSPPYP00000027569.1"/>
    </source>
</evidence>
<dbReference type="GeneTree" id="ENSGT00860000135739"/>